<dbReference type="InterPro" id="IPR036388">
    <property type="entry name" value="WH-like_DNA-bd_sf"/>
</dbReference>
<dbReference type="PRINTS" id="PR00056">
    <property type="entry name" value="HSFDOMAIN"/>
</dbReference>
<evidence type="ECO:0000313" key="11">
    <source>
        <dbReference type="Proteomes" id="UP001359559"/>
    </source>
</evidence>
<dbReference type="InterPro" id="IPR036390">
    <property type="entry name" value="WH_DNA-bd_sf"/>
</dbReference>
<evidence type="ECO:0000256" key="2">
    <source>
        <dbReference type="ARBA" id="ARBA00022553"/>
    </source>
</evidence>
<protein>
    <recommendedName>
        <fullName evidence="9">HSF-type DNA-binding domain-containing protein</fullName>
    </recommendedName>
</protein>
<accession>A0AAN9EZ44</accession>
<evidence type="ECO:0000256" key="1">
    <source>
        <dbReference type="ARBA" id="ARBA00004123"/>
    </source>
</evidence>
<keyword evidence="3" id="KW-0805">Transcription regulation</keyword>
<dbReference type="Proteomes" id="UP001359559">
    <property type="component" value="Unassembled WGS sequence"/>
</dbReference>
<dbReference type="SMART" id="SM00415">
    <property type="entry name" value="HSF"/>
    <property type="match status" value="1"/>
</dbReference>
<dbReference type="GO" id="GO:0006357">
    <property type="term" value="P:regulation of transcription by RNA polymerase II"/>
    <property type="evidence" value="ECO:0007669"/>
    <property type="project" value="TreeGrafter"/>
</dbReference>
<reference evidence="10 11" key="1">
    <citation type="submission" date="2024-01" db="EMBL/GenBank/DDBJ databases">
        <title>The genomes of 5 underutilized Papilionoideae crops provide insights into root nodulation and disease resistance.</title>
        <authorList>
            <person name="Yuan L."/>
        </authorList>
    </citation>
    <scope>NUCLEOTIDE SEQUENCE [LARGE SCALE GENOMIC DNA]</scope>
    <source>
        <strain evidence="10">LY-2023</strain>
        <tissue evidence="10">Leaf</tissue>
    </source>
</reference>
<proteinExistence type="inferred from homology"/>
<keyword evidence="6" id="KW-0804">Transcription</keyword>
<evidence type="ECO:0000256" key="8">
    <source>
        <dbReference type="ARBA" id="ARBA00061350"/>
    </source>
</evidence>
<dbReference type="PROSITE" id="PS00434">
    <property type="entry name" value="HSF_DOMAIN"/>
    <property type="match status" value="1"/>
</dbReference>
<dbReference type="PANTHER" id="PTHR10015:SF298">
    <property type="entry name" value="HEAT STRESS TRANSCRIPTION FACTOR A-9"/>
    <property type="match status" value="1"/>
</dbReference>
<keyword evidence="5" id="KW-0238">DNA-binding</keyword>
<dbReference type="EMBL" id="JAYKXN010000008">
    <property type="protein sequence ID" value="KAK7265385.1"/>
    <property type="molecule type" value="Genomic_DNA"/>
</dbReference>
<keyword evidence="4" id="KW-0346">Stress response</keyword>
<dbReference type="GO" id="GO:0000978">
    <property type="term" value="F:RNA polymerase II cis-regulatory region sequence-specific DNA binding"/>
    <property type="evidence" value="ECO:0007669"/>
    <property type="project" value="TreeGrafter"/>
</dbReference>
<dbReference type="Pfam" id="PF00447">
    <property type="entry name" value="HSF_DNA-bind"/>
    <property type="match status" value="1"/>
</dbReference>
<keyword evidence="2" id="KW-0597">Phosphoprotein</keyword>
<keyword evidence="11" id="KW-1185">Reference proteome</keyword>
<gene>
    <name evidence="10" type="ORF">RJT34_33004</name>
</gene>
<comment type="subcellular location">
    <subcellularLocation>
        <location evidence="1">Nucleus</location>
    </subcellularLocation>
</comment>
<evidence type="ECO:0000256" key="4">
    <source>
        <dbReference type="ARBA" id="ARBA00023016"/>
    </source>
</evidence>
<comment type="caution">
    <text evidence="10">The sequence shown here is derived from an EMBL/GenBank/DDBJ whole genome shotgun (WGS) entry which is preliminary data.</text>
</comment>
<dbReference type="SUPFAM" id="SSF46785">
    <property type="entry name" value="Winged helix' DNA-binding domain"/>
    <property type="match status" value="1"/>
</dbReference>
<dbReference type="Gene3D" id="1.10.10.10">
    <property type="entry name" value="Winged helix-like DNA-binding domain superfamily/Winged helix DNA-binding domain"/>
    <property type="match status" value="1"/>
</dbReference>
<dbReference type="AlphaFoldDB" id="A0AAN9EZ44"/>
<evidence type="ECO:0000259" key="9">
    <source>
        <dbReference type="PROSITE" id="PS00434"/>
    </source>
</evidence>
<comment type="similarity">
    <text evidence="8">Belongs to the HSF family. Class A subfamily.</text>
</comment>
<organism evidence="10 11">
    <name type="scientific">Clitoria ternatea</name>
    <name type="common">Butterfly pea</name>
    <dbReference type="NCBI Taxonomy" id="43366"/>
    <lineage>
        <taxon>Eukaryota</taxon>
        <taxon>Viridiplantae</taxon>
        <taxon>Streptophyta</taxon>
        <taxon>Embryophyta</taxon>
        <taxon>Tracheophyta</taxon>
        <taxon>Spermatophyta</taxon>
        <taxon>Magnoliopsida</taxon>
        <taxon>eudicotyledons</taxon>
        <taxon>Gunneridae</taxon>
        <taxon>Pentapetalae</taxon>
        <taxon>rosids</taxon>
        <taxon>fabids</taxon>
        <taxon>Fabales</taxon>
        <taxon>Fabaceae</taxon>
        <taxon>Papilionoideae</taxon>
        <taxon>50 kb inversion clade</taxon>
        <taxon>NPAAA clade</taxon>
        <taxon>indigoferoid/millettioid clade</taxon>
        <taxon>Phaseoleae</taxon>
        <taxon>Clitoria</taxon>
    </lineage>
</organism>
<feature type="domain" description="HSF-type DNA-binding" evidence="9">
    <location>
        <begin position="120"/>
        <end position="144"/>
    </location>
</feature>
<evidence type="ECO:0000313" key="10">
    <source>
        <dbReference type="EMBL" id="KAK7265385.1"/>
    </source>
</evidence>
<dbReference type="GO" id="GO:0005634">
    <property type="term" value="C:nucleus"/>
    <property type="evidence" value="ECO:0007669"/>
    <property type="project" value="UniProtKB-SubCell"/>
</dbReference>
<evidence type="ECO:0000256" key="5">
    <source>
        <dbReference type="ARBA" id="ARBA00023125"/>
    </source>
</evidence>
<dbReference type="FunFam" id="1.10.10.10:FF:000057">
    <property type="entry name" value="Heat shock transcription factor 1"/>
    <property type="match status" value="1"/>
</dbReference>
<dbReference type="PANTHER" id="PTHR10015">
    <property type="entry name" value="HEAT SHOCK TRANSCRIPTION FACTOR"/>
    <property type="match status" value="1"/>
</dbReference>
<sequence>MSYDCIRTVHEHEKEKFVCILFSDTEFFSMGEVKAELLEESVQSQEFEGTVVNVKEEVDDGGSMGLPRPMEGLHEAGPPPFLKKTFEMVEDPDTDPIVSWSKTRDTFVVWDSHEFSKTLLPKYFKHSNFSSFVRQLNTYGFRKVDSDRWEFANEGFQGGKKHLLKNIRRRSKYNKLHHGSFNSMKPGLEAEVEKLRKDQNMLKVEILKLRQQQESSHVQLSNVQERIRCAELKQYQMIFFLARMAKRPAFVEQLIQKIKRKRELDGSDMVKRPRLLGTPCHVTFPKTMDTTPSVDFRHQSHKQFAALQSELNGLLSETVNSSRMEPSTPSLMEDELCSSSVQGLRAHVSRANTQDASSAYHVVSEKLMGENHVADEELDVNDSNIYLELEDLITKPSDWVGSASGLVGQTS</sequence>
<evidence type="ECO:0000256" key="3">
    <source>
        <dbReference type="ARBA" id="ARBA00023015"/>
    </source>
</evidence>
<keyword evidence="7" id="KW-0539">Nucleus</keyword>
<dbReference type="InterPro" id="IPR000232">
    <property type="entry name" value="HSF_DNA-bd"/>
</dbReference>
<evidence type="ECO:0000256" key="7">
    <source>
        <dbReference type="ARBA" id="ARBA00023242"/>
    </source>
</evidence>
<dbReference type="GO" id="GO:0003700">
    <property type="term" value="F:DNA-binding transcription factor activity"/>
    <property type="evidence" value="ECO:0007669"/>
    <property type="project" value="InterPro"/>
</dbReference>
<evidence type="ECO:0000256" key="6">
    <source>
        <dbReference type="ARBA" id="ARBA00023163"/>
    </source>
</evidence>
<name>A0AAN9EZ44_CLITE</name>
<dbReference type="GO" id="GO:0034605">
    <property type="term" value="P:cellular response to heat"/>
    <property type="evidence" value="ECO:0007669"/>
    <property type="project" value="TreeGrafter"/>
</dbReference>